<organism evidence="1 2">
    <name type="scientific">Arctium lappa</name>
    <name type="common">Greater burdock</name>
    <name type="synonym">Lappa major</name>
    <dbReference type="NCBI Taxonomy" id="4217"/>
    <lineage>
        <taxon>Eukaryota</taxon>
        <taxon>Viridiplantae</taxon>
        <taxon>Streptophyta</taxon>
        <taxon>Embryophyta</taxon>
        <taxon>Tracheophyta</taxon>
        <taxon>Spermatophyta</taxon>
        <taxon>Magnoliopsida</taxon>
        <taxon>eudicotyledons</taxon>
        <taxon>Gunneridae</taxon>
        <taxon>Pentapetalae</taxon>
        <taxon>asterids</taxon>
        <taxon>campanulids</taxon>
        <taxon>Asterales</taxon>
        <taxon>Asteraceae</taxon>
        <taxon>Carduoideae</taxon>
        <taxon>Cardueae</taxon>
        <taxon>Arctiinae</taxon>
        <taxon>Arctium</taxon>
    </lineage>
</organism>
<evidence type="ECO:0000313" key="2">
    <source>
        <dbReference type="Proteomes" id="UP001055879"/>
    </source>
</evidence>
<sequence length="76" mass="8805">MLLLSTWHFMSFISRFVCVLLSHVNSGCRDFVIPLVENFVFVTLMLYFGVGLVNTFLGFRTRVDFIPKTEEVVLIK</sequence>
<proteinExistence type="predicted"/>
<dbReference type="EMBL" id="CM042058">
    <property type="protein sequence ID" value="KAI3685410.1"/>
    <property type="molecule type" value="Genomic_DNA"/>
</dbReference>
<protein>
    <submittedName>
        <fullName evidence="1">Uncharacterized protein</fullName>
    </submittedName>
</protein>
<name>A0ACB8YK09_ARCLA</name>
<reference evidence="2" key="1">
    <citation type="journal article" date="2022" name="Mol. Ecol. Resour.">
        <title>The genomes of chicory, endive, great burdock and yacon provide insights into Asteraceae palaeo-polyploidization history and plant inulin production.</title>
        <authorList>
            <person name="Fan W."/>
            <person name="Wang S."/>
            <person name="Wang H."/>
            <person name="Wang A."/>
            <person name="Jiang F."/>
            <person name="Liu H."/>
            <person name="Zhao H."/>
            <person name="Xu D."/>
            <person name="Zhang Y."/>
        </authorList>
    </citation>
    <scope>NUCLEOTIDE SEQUENCE [LARGE SCALE GENOMIC DNA]</scope>
    <source>
        <strain evidence="2">cv. Niubang</strain>
    </source>
</reference>
<keyword evidence="2" id="KW-1185">Reference proteome</keyword>
<reference evidence="1 2" key="2">
    <citation type="journal article" date="2022" name="Mol. Ecol. Resour.">
        <title>The genomes of chicory, endive, great burdock and yacon provide insights into Asteraceae paleo-polyploidization history and plant inulin production.</title>
        <authorList>
            <person name="Fan W."/>
            <person name="Wang S."/>
            <person name="Wang H."/>
            <person name="Wang A."/>
            <person name="Jiang F."/>
            <person name="Liu H."/>
            <person name="Zhao H."/>
            <person name="Xu D."/>
            <person name="Zhang Y."/>
        </authorList>
    </citation>
    <scope>NUCLEOTIDE SEQUENCE [LARGE SCALE GENOMIC DNA]</scope>
    <source>
        <strain evidence="2">cv. Niubang</strain>
    </source>
</reference>
<evidence type="ECO:0000313" key="1">
    <source>
        <dbReference type="EMBL" id="KAI3685410.1"/>
    </source>
</evidence>
<dbReference type="Proteomes" id="UP001055879">
    <property type="component" value="Linkage Group LG12"/>
</dbReference>
<comment type="caution">
    <text evidence="1">The sequence shown here is derived from an EMBL/GenBank/DDBJ whole genome shotgun (WGS) entry which is preliminary data.</text>
</comment>
<gene>
    <name evidence="1" type="ORF">L6452_34652</name>
</gene>
<accession>A0ACB8YK09</accession>